<feature type="region of interest" description="Disordered" evidence="1">
    <location>
        <begin position="28"/>
        <end position="54"/>
    </location>
</feature>
<dbReference type="AlphaFoldDB" id="A0A3S5BQK4"/>
<dbReference type="EMBL" id="CAAALY010018809">
    <property type="protein sequence ID" value="VEL13752.1"/>
    <property type="molecule type" value="Genomic_DNA"/>
</dbReference>
<protein>
    <submittedName>
        <fullName evidence="2">Uncharacterized protein</fullName>
    </submittedName>
</protein>
<accession>A0A3S5BQK4</accession>
<evidence type="ECO:0000256" key="1">
    <source>
        <dbReference type="SAM" id="MobiDB-lite"/>
    </source>
</evidence>
<sequence>MPHTVDMTKFLSNSSFLPSRIFCLNTSPLSDSSADRSPSPKGASSSGASGSPIKMGYLAASTETGWPDPRILHQSHSEAGLHGSFLQHQYTQTRDPVGGPRTQALSSALYPQALFLAYNQ</sequence>
<evidence type="ECO:0000313" key="3">
    <source>
        <dbReference type="Proteomes" id="UP000784294"/>
    </source>
</evidence>
<proteinExistence type="predicted"/>
<keyword evidence="3" id="KW-1185">Reference proteome</keyword>
<feature type="compositionally biased region" description="Low complexity" evidence="1">
    <location>
        <begin position="37"/>
        <end position="52"/>
    </location>
</feature>
<reference evidence="2" key="1">
    <citation type="submission" date="2018-11" db="EMBL/GenBank/DDBJ databases">
        <authorList>
            <consortium name="Pathogen Informatics"/>
        </authorList>
    </citation>
    <scope>NUCLEOTIDE SEQUENCE</scope>
</reference>
<dbReference type="Proteomes" id="UP000784294">
    <property type="component" value="Unassembled WGS sequence"/>
</dbReference>
<name>A0A3S5BQK4_9PLAT</name>
<evidence type="ECO:0000313" key="2">
    <source>
        <dbReference type="EMBL" id="VEL13752.1"/>
    </source>
</evidence>
<gene>
    <name evidence="2" type="ORF">PXEA_LOCUS7192</name>
</gene>
<comment type="caution">
    <text evidence="2">The sequence shown here is derived from an EMBL/GenBank/DDBJ whole genome shotgun (WGS) entry which is preliminary data.</text>
</comment>
<organism evidence="2 3">
    <name type="scientific">Protopolystoma xenopodis</name>
    <dbReference type="NCBI Taxonomy" id="117903"/>
    <lineage>
        <taxon>Eukaryota</taxon>
        <taxon>Metazoa</taxon>
        <taxon>Spiralia</taxon>
        <taxon>Lophotrochozoa</taxon>
        <taxon>Platyhelminthes</taxon>
        <taxon>Monogenea</taxon>
        <taxon>Polyopisthocotylea</taxon>
        <taxon>Polystomatidea</taxon>
        <taxon>Polystomatidae</taxon>
        <taxon>Protopolystoma</taxon>
    </lineage>
</organism>